<feature type="transmembrane region" description="Helical" evidence="8">
    <location>
        <begin position="155"/>
        <end position="175"/>
    </location>
</feature>
<evidence type="ECO:0000256" key="7">
    <source>
        <dbReference type="SAM" id="MobiDB-lite"/>
    </source>
</evidence>
<protein>
    <submittedName>
        <fullName evidence="10">DHA2 family multidrug resistance protein-like MFS transporter</fullName>
    </submittedName>
</protein>
<dbReference type="SUPFAM" id="SSF103473">
    <property type="entry name" value="MFS general substrate transporter"/>
    <property type="match status" value="1"/>
</dbReference>
<feature type="transmembrane region" description="Helical" evidence="8">
    <location>
        <begin position="244"/>
        <end position="264"/>
    </location>
</feature>
<feature type="transmembrane region" description="Helical" evidence="8">
    <location>
        <begin position="376"/>
        <end position="400"/>
    </location>
</feature>
<evidence type="ECO:0000256" key="1">
    <source>
        <dbReference type="ARBA" id="ARBA00004651"/>
    </source>
</evidence>
<gene>
    <name evidence="10" type="ORF">HD601_005082</name>
</gene>
<comment type="subcellular location">
    <subcellularLocation>
        <location evidence="1">Cell membrane</location>
        <topology evidence="1">Multi-pass membrane protein</topology>
    </subcellularLocation>
</comment>
<dbReference type="InterPro" id="IPR036259">
    <property type="entry name" value="MFS_trans_sf"/>
</dbReference>
<dbReference type="Gene3D" id="1.20.1720.10">
    <property type="entry name" value="Multidrug resistance protein D"/>
    <property type="match status" value="1"/>
</dbReference>
<reference evidence="10 11" key="1">
    <citation type="submission" date="2020-08" db="EMBL/GenBank/DDBJ databases">
        <title>Sequencing the genomes of 1000 actinobacteria strains.</title>
        <authorList>
            <person name="Klenk H.-P."/>
        </authorList>
    </citation>
    <scope>NUCLEOTIDE SEQUENCE [LARGE SCALE GENOMIC DNA]</scope>
    <source>
        <strain evidence="10 11">DSM 102122</strain>
    </source>
</reference>
<feature type="transmembrane region" description="Helical" evidence="8">
    <location>
        <begin position="122"/>
        <end position="143"/>
    </location>
</feature>
<dbReference type="PANTHER" id="PTHR42718">
    <property type="entry name" value="MAJOR FACILITATOR SUPERFAMILY MULTIDRUG TRANSPORTER MFSC"/>
    <property type="match status" value="1"/>
</dbReference>
<feature type="compositionally biased region" description="Low complexity" evidence="7">
    <location>
        <begin position="7"/>
        <end position="23"/>
    </location>
</feature>
<evidence type="ECO:0000313" key="10">
    <source>
        <dbReference type="EMBL" id="MBB5790507.1"/>
    </source>
</evidence>
<dbReference type="EMBL" id="JACHMM010000001">
    <property type="protein sequence ID" value="MBB5790507.1"/>
    <property type="molecule type" value="Genomic_DNA"/>
</dbReference>
<evidence type="ECO:0000256" key="3">
    <source>
        <dbReference type="ARBA" id="ARBA00022475"/>
    </source>
</evidence>
<feature type="transmembrane region" description="Helical" evidence="8">
    <location>
        <begin position="421"/>
        <end position="440"/>
    </location>
</feature>
<evidence type="ECO:0000256" key="8">
    <source>
        <dbReference type="SAM" id="Phobius"/>
    </source>
</evidence>
<evidence type="ECO:0000256" key="6">
    <source>
        <dbReference type="ARBA" id="ARBA00023136"/>
    </source>
</evidence>
<dbReference type="InterPro" id="IPR020846">
    <property type="entry name" value="MFS_dom"/>
</dbReference>
<feature type="transmembrane region" description="Helical" evidence="8">
    <location>
        <begin position="97"/>
        <end position="116"/>
    </location>
</feature>
<feature type="transmembrane region" description="Helical" evidence="8">
    <location>
        <begin position="321"/>
        <end position="339"/>
    </location>
</feature>
<feature type="transmembrane region" description="Helical" evidence="8">
    <location>
        <begin position="181"/>
        <end position="206"/>
    </location>
</feature>
<name>A0A7W9GV34_9ACTN</name>
<dbReference type="Pfam" id="PF07690">
    <property type="entry name" value="MFS_1"/>
    <property type="match status" value="1"/>
</dbReference>
<keyword evidence="2" id="KW-0813">Transport</keyword>
<keyword evidence="4 8" id="KW-0812">Transmembrane</keyword>
<dbReference type="AlphaFoldDB" id="A0A7W9GV34"/>
<keyword evidence="3" id="KW-1003">Cell membrane</keyword>
<dbReference type="CDD" id="cd17321">
    <property type="entry name" value="MFS_MMR_MDR_like"/>
    <property type="match status" value="1"/>
</dbReference>
<dbReference type="PROSITE" id="PS50850">
    <property type="entry name" value="MFS"/>
    <property type="match status" value="1"/>
</dbReference>
<keyword evidence="6 8" id="KW-0472">Membrane</keyword>
<evidence type="ECO:0000256" key="2">
    <source>
        <dbReference type="ARBA" id="ARBA00022448"/>
    </source>
</evidence>
<evidence type="ECO:0000256" key="4">
    <source>
        <dbReference type="ARBA" id="ARBA00022692"/>
    </source>
</evidence>
<dbReference type="GO" id="GO:0022857">
    <property type="term" value="F:transmembrane transporter activity"/>
    <property type="evidence" value="ECO:0007669"/>
    <property type="project" value="InterPro"/>
</dbReference>
<feature type="transmembrane region" description="Helical" evidence="8">
    <location>
        <begin position="218"/>
        <end position="238"/>
    </location>
</feature>
<feature type="transmembrane region" description="Helical" evidence="8">
    <location>
        <begin position="29"/>
        <end position="53"/>
    </location>
</feature>
<feature type="transmembrane region" description="Helical" evidence="8">
    <location>
        <begin position="489"/>
        <end position="509"/>
    </location>
</feature>
<evidence type="ECO:0000313" key="11">
    <source>
        <dbReference type="Proteomes" id="UP000542813"/>
    </source>
</evidence>
<sequence>MSTDLDPVTPAAPTQTPTEAPPKAGRRAWLGLAVLAMPTLLLSLDISVLYLALPALSADLGVTSTQQLWISDIYSFMIAGFLVVMGSLGDRVGRRKLLLAGGAAFAACSALAAYASSPEMLIVSRALLGIAGATLMPSTMALIRTLFPDPAQMAVALSIWFSCFMGGMTIGPLVGGVLLEHFWWGSAFLLGVPVMVLLLVLGPVLLPEHREDTAPGRLDLASAGLCVAAILPVIYGLKEIARDGVSIGAVVAMAAGLALGVAFVRRQRRLADPLLDLRLFANRRFTVSLTAFLLTGVVMAGVSFAAAQYMQLVLGLSPLEAGLWLIPSNVAMVAATLIAPRLLQRHQAADLLAGGLAVSGAGLLLLTLAGTDSLGLQVTAMTVAAAGIGVPMAVVTNLILAAAPPERAGSAASLSETAGEFGIALGIASLGSVTIAVYSGRVGELLPAGTPSSLTAAAQESLAAVTSADGAGAAVLEAARTAFTSGFNVVGGIGGAVLLLVAVVARLALREK</sequence>
<comment type="caution">
    <text evidence="10">The sequence shown here is derived from an EMBL/GenBank/DDBJ whole genome shotgun (WGS) entry which is preliminary data.</text>
</comment>
<evidence type="ECO:0000259" key="9">
    <source>
        <dbReference type="PROSITE" id="PS50850"/>
    </source>
</evidence>
<dbReference type="GO" id="GO:0005886">
    <property type="term" value="C:plasma membrane"/>
    <property type="evidence" value="ECO:0007669"/>
    <property type="project" value="UniProtKB-SubCell"/>
</dbReference>
<keyword evidence="5 8" id="KW-1133">Transmembrane helix</keyword>
<keyword evidence="11" id="KW-1185">Reference proteome</keyword>
<dbReference type="Proteomes" id="UP000542813">
    <property type="component" value="Unassembled WGS sequence"/>
</dbReference>
<feature type="region of interest" description="Disordered" evidence="7">
    <location>
        <begin position="1"/>
        <end position="23"/>
    </location>
</feature>
<feature type="transmembrane region" description="Helical" evidence="8">
    <location>
        <begin position="285"/>
        <end position="309"/>
    </location>
</feature>
<feature type="transmembrane region" description="Helical" evidence="8">
    <location>
        <begin position="73"/>
        <end position="90"/>
    </location>
</feature>
<accession>A0A7W9GV34</accession>
<dbReference type="PANTHER" id="PTHR42718:SF47">
    <property type="entry name" value="METHYL VIOLOGEN RESISTANCE PROTEIN SMVA"/>
    <property type="match status" value="1"/>
</dbReference>
<dbReference type="InterPro" id="IPR011701">
    <property type="entry name" value="MFS"/>
</dbReference>
<feature type="transmembrane region" description="Helical" evidence="8">
    <location>
        <begin position="351"/>
        <end position="370"/>
    </location>
</feature>
<proteinExistence type="predicted"/>
<dbReference type="Gene3D" id="1.20.1250.20">
    <property type="entry name" value="MFS general substrate transporter like domains"/>
    <property type="match status" value="1"/>
</dbReference>
<organism evidence="10 11">
    <name type="scientific">Jiangella mangrovi</name>
    <dbReference type="NCBI Taxonomy" id="1524084"/>
    <lineage>
        <taxon>Bacteria</taxon>
        <taxon>Bacillati</taxon>
        <taxon>Actinomycetota</taxon>
        <taxon>Actinomycetes</taxon>
        <taxon>Jiangellales</taxon>
        <taxon>Jiangellaceae</taxon>
        <taxon>Jiangella</taxon>
    </lineage>
</organism>
<feature type="domain" description="Major facilitator superfamily (MFS) profile" evidence="9">
    <location>
        <begin position="31"/>
        <end position="512"/>
    </location>
</feature>
<evidence type="ECO:0000256" key="5">
    <source>
        <dbReference type="ARBA" id="ARBA00022989"/>
    </source>
</evidence>